<sequence>MGGDHRSIKIRCHGDLPMSIPHYPSHLLLLLSTAIMPKASGSKATLSSAMTNIEKKPAPDVWQRVRHLSNVLLAYSVYKASGVDLDDPRVALKYDTTSEILSCPVCYRTFKVEPKAATIARVVYSHLSSVLHILHVSMVFGIPESKIEEHFPFQCGACKKYYSYITQVLSLLKSAYPGSIFTSRVSRRIQPYVAKDKSYNEYKAA</sequence>
<protein>
    <submittedName>
        <fullName evidence="1">Uncharacterized protein</fullName>
    </submittedName>
</protein>
<evidence type="ECO:0000313" key="1">
    <source>
        <dbReference type="EMBL" id="KAI0089190.1"/>
    </source>
</evidence>
<gene>
    <name evidence="1" type="ORF">BDY19DRAFT_130014</name>
</gene>
<dbReference type="Proteomes" id="UP001055072">
    <property type="component" value="Unassembled WGS sequence"/>
</dbReference>
<name>A0ACB8U4J5_9APHY</name>
<proteinExistence type="predicted"/>
<reference evidence="1" key="1">
    <citation type="journal article" date="2021" name="Environ. Microbiol.">
        <title>Gene family expansions and transcriptome signatures uncover fungal adaptations to wood decay.</title>
        <authorList>
            <person name="Hage H."/>
            <person name="Miyauchi S."/>
            <person name="Viragh M."/>
            <person name="Drula E."/>
            <person name="Min B."/>
            <person name="Chaduli D."/>
            <person name="Navarro D."/>
            <person name="Favel A."/>
            <person name="Norest M."/>
            <person name="Lesage-Meessen L."/>
            <person name="Balint B."/>
            <person name="Merenyi Z."/>
            <person name="de Eugenio L."/>
            <person name="Morin E."/>
            <person name="Martinez A.T."/>
            <person name="Baldrian P."/>
            <person name="Stursova M."/>
            <person name="Martinez M.J."/>
            <person name="Novotny C."/>
            <person name="Magnuson J.K."/>
            <person name="Spatafora J.W."/>
            <person name="Maurice S."/>
            <person name="Pangilinan J."/>
            <person name="Andreopoulos W."/>
            <person name="LaButti K."/>
            <person name="Hundley H."/>
            <person name="Na H."/>
            <person name="Kuo A."/>
            <person name="Barry K."/>
            <person name="Lipzen A."/>
            <person name="Henrissat B."/>
            <person name="Riley R."/>
            <person name="Ahrendt S."/>
            <person name="Nagy L.G."/>
            <person name="Grigoriev I.V."/>
            <person name="Martin F."/>
            <person name="Rosso M.N."/>
        </authorList>
    </citation>
    <scope>NUCLEOTIDE SEQUENCE</scope>
    <source>
        <strain evidence="1">CBS 384.51</strain>
    </source>
</reference>
<dbReference type="EMBL" id="MU274911">
    <property type="protein sequence ID" value="KAI0089190.1"/>
    <property type="molecule type" value="Genomic_DNA"/>
</dbReference>
<evidence type="ECO:0000313" key="2">
    <source>
        <dbReference type="Proteomes" id="UP001055072"/>
    </source>
</evidence>
<keyword evidence="2" id="KW-1185">Reference proteome</keyword>
<organism evidence="1 2">
    <name type="scientific">Irpex rosettiformis</name>
    <dbReference type="NCBI Taxonomy" id="378272"/>
    <lineage>
        <taxon>Eukaryota</taxon>
        <taxon>Fungi</taxon>
        <taxon>Dikarya</taxon>
        <taxon>Basidiomycota</taxon>
        <taxon>Agaricomycotina</taxon>
        <taxon>Agaricomycetes</taxon>
        <taxon>Polyporales</taxon>
        <taxon>Irpicaceae</taxon>
        <taxon>Irpex</taxon>
    </lineage>
</organism>
<accession>A0ACB8U4J5</accession>
<comment type="caution">
    <text evidence="1">The sequence shown here is derived from an EMBL/GenBank/DDBJ whole genome shotgun (WGS) entry which is preliminary data.</text>
</comment>